<keyword evidence="1" id="KW-1133">Transmembrane helix</keyword>
<dbReference type="Proteomes" id="UP001144673">
    <property type="component" value="Chromosome 4"/>
</dbReference>
<dbReference type="InterPro" id="IPR038979">
    <property type="entry name" value="Pest_crys"/>
</dbReference>
<evidence type="ECO:0000313" key="4">
    <source>
        <dbReference type="Proteomes" id="UP001144673"/>
    </source>
</evidence>
<protein>
    <recommendedName>
        <fullName evidence="2">Pesticidal crystal protein domain-containing protein</fullName>
    </recommendedName>
</protein>
<evidence type="ECO:0000259" key="2">
    <source>
        <dbReference type="Pfam" id="PF03945"/>
    </source>
</evidence>
<reference evidence="3" key="1">
    <citation type="journal article" date="2023" name="Access Microbiol">
        <title>De-novo genome assembly for Akanthomyces muscarius, a biocontrol agent of insect agricultural pests.</title>
        <authorList>
            <person name="Erdos Z."/>
            <person name="Studholme D.J."/>
            <person name="Raymond B."/>
            <person name="Sharma M."/>
        </authorList>
    </citation>
    <scope>NUCLEOTIDE SEQUENCE</scope>
    <source>
        <strain evidence="3">Ve6</strain>
    </source>
</reference>
<gene>
    <name evidence="3" type="ORF">LMH87_010746</name>
</gene>
<keyword evidence="4" id="KW-1185">Reference proteome</keyword>
<dbReference type="PANTHER" id="PTHR37003:SF2">
    <property type="entry name" value="PESTICIDAL CRYSTAL PROTEIN N-TERMINAL DOMAIN-CONTAINING PROTEIN"/>
    <property type="match status" value="1"/>
</dbReference>
<feature type="domain" description="Pesticidal crystal protein" evidence="2">
    <location>
        <begin position="43"/>
        <end position="200"/>
    </location>
</feature>
<dbReference type="GO" id="GO:0001907">
    <property type="term" value="P:symbiont-mediated killing of host cell"/>
    <property type="evidence" value="ECO:0007669"/>
    <property type="project" value="InterPro"/>
</dbReference>
<accession>A0A9W8UK30</accession>
<dbReference type="PANTHER" id="PTHR37003">
    <property type="entry name" value="ENDOTOXIN_N DOMAIN-CONTAINING PROTEIN-RELATED"/>
    <property type="match status" value="1"/>
</dbReference>
<dbReference type="KEGG" id="amus:LMH87_010746"/>
<dbReference type="EMBL" id="JAJHUN010000009">
    <property type="protein sequence ID" value="KAJ4149974.1"/>
    <property type="molecule type" value="Genomic_DNA"/>
</dbReference>
<organism evidence="3 4">
    <name type="scientific">Akanthomyces muscarius</name>
    <name type="common">Entomopathogenic fungus</name>
    <name type="synonym">Lecanicillium muscarium</name>
    <dbReference type="NCBI Taxonomy" id="2231603"/>
    <lineage>
        <taxon>Eukaryota</taxon>
        <taxon>Fungi</taxon>
        <taxon>Dikarya</taxon>
        <taxon>Ascomycota</taxon>
        <taxon>Pezizomycotina</taxon>
        <taxon>Sordariomycetes</taxon>
        <taxon>Hypocreomycetidae</taxon>
        <taxon>Hypocreales</taxon>
        <taxon>Cordycipitaceae</taxon>
        <taxon>Akanthomyces</taxon>
    </lineage>
</organism>
<dbReference type="Pfam" id="PF03945">
    <property type="entry name" value="Endotoxin_N"/>
    <property type="match status" value="1"/>
</dbReference>
<dbReference type="GeneID" id="80897905"/>
<dbReference type="InterPro" id="IPR036716">
    <property type="entry name" value="Pest_crys_N_sf"/>
</dbReference>
<keyword evidence="1" id="KW-0812">Transmembrane</keyword>
<evidence type="ECO:0000313" key="3">
    <source>
        <dbReference type="EMBL" id="KAJ4149974.1"/>
    </source>
</evidence>
<dbReference type="AlphaFoldDB" id="A0A9W8UK30"/>
<dbReference type="GO" id="GO:0090729">
    <property type="term" value="F:toxin activity"/>
    <property type="evidence" value="ECO:0007669"/>
    <property type="project" value="InterPro"/>
</dbReference>
<proteinExistence type="predicted"/>
<dbReference type="SUPFAM" id="SSF56849">
    <property type="entry name" value="delta-Endotoxin (insectocide), N-terminal domain"/>
    <property type="match status" value="1"/>
</dbReference>
<feature type="transmembrane region" description="Helical" evidence="1">
    <location>
        <begin position="33"/>
        <end position="62"/>
    </location>
</feature>
<name>A0A9W8UK30_AKAMU</name>
<dbReference type="InterPro" id="IPR005639">
    <property type="entry name" value="Pest_crys_dom_I"/>
</dbReference>
<keyword evidence="1" id="KW-0472">Membrane</keyword>
<dbReference type="RefSeq" id="XP_056051688.1">
    <property type="nucleotide sequence ID" value="XM_056199772.1"/>
</dbReference>
<comment type="caution">
    <text evidence="3">The sequence shown here is derived from an EMBL/GenBank/DDBJ whole genome shotgun (WGS) entry which is preliminary data.</text>
</comment>
<dbReference type="Gene3D" id="1.20.190.10">
    <property type="entry name" value="Pesticidal crystal protein, N-terminal domain"/>
    <property type="match status" value="1"/>
</dbReference>
<sequence>MKIDSDAALGYANAALTAAKGGVNLDIKDSNAIFQYIFSIFSIGAGLVPVVGPLFGTIVGLIGQVAFPKTTDPNAVWNSLRENVENLIGAKIQINQIHIFKNKIDGFASNMQAFTRVWNDHEKATGDSKAKQAETLRTHHIAFLAVLRAGIPEFQNEDASVPSLPLFAQAANIHLTLLADGIRHGAEWGFTPDYVNNSLQREFGELTGSVKESRALDAKYRREDKSNLELLQDAINDDFGQ</sequence>
<evidence type="ECO:0000256" key="1">
    <source>
        <dbReference type="SAM" id="Phobius"/>
    </source>
</evidence>